<evidence type="ECO:0000313" key="3">
    <source>
        <dbReference type="EMBL" id="CAD9118261.1"/>
    </source>
</evidence>
<feature type="domain" description="Thioredoxin" evidence="2">
    <location>
        <begin position="1"/>
        <end position="107"/>
    </location>
</feature>
<protein>
    <recommendedName>
        <fullName evidence="2">Thioredoxin domain-containing protein</fullName>
    </recommendedName>
</protein>
<dbReference type="AlphaFoldDB" id="A0A7S1LZU1"/>
<dbReference type="InterPro" id="IPR013766">
    <property type="entry name" value="Thioredoxin_domain"/>
</dbReference>
<reference evidence="3" key="1">
    <citation type="submission" date="2021-01" db="EMBL/GenBank/DDBJ databases">
        <authorList>
            <person name="Corre E."/>
            <person name="Pelletier E."/>
            <person name="Niang G."/>
            <person name="Scheremetjew M."/>
            <person name="Finn R."/>
            <person name="Kale V."/>
            <person name="Holt S."/>
            <person name="Cochrane G."/>
            <person name="Meng A."/>
            <person name="Brown T."/>
            <person name="Cohen L."/>
        </authorList>
    </citation>
    <scope>NUCLEOTIDE SEQUENCE</scope>
    <source>
        <strain evidence="3">CCAP 1951/1</strain>
    </source>
</reference>
<dbReference type="PANTHER" id="PTHR46115">
    <property type="entry name" value="THIOREDOXIN-LIKE PROTEIN 1"/>
    <property type="match status" value="1"/>
</dbReference>
<accession>A0A7S1LZU1</accession>
<dbReference type="EMBL" id="HBGF01024057">
    <property type="protein sequence ID" value="CAD9118261.1"/>
    <property type="molecule type" value="Transcribed_RNA"/>
</dbReference>
<dbReference type="Pfam" id="PF00085">
    <property type="entry name" value="Thioredoxin"/>
    <property type="match status" value="1"/>
</dbReference>
<dbReference type="SUPFAM" id="SSF52833">
    <property type="entry name" value="Thioredoxin-like"/>
    <property type="match status" value="1"/>
</dbReference>
<organism evidence="3">
    <name type="scientific">Neobodo designis</name>
    <name type="common">Flagellated protozoan</name>
    <name type="synonym">Bodo designis</name>
    <dbReference type="NCBI Taxonomy" id="312471"/>
    <lineage>
        <taxon>Eukaryota</taxon>
        <taxon>Discoba</taxon>
        <taxon>Euglenozoa</taxon>
        <taxon>Kinetoplastea</taxon>
        <taxon>Metakinetoplastina</taxon>
        <taxon>Neobodonida</taxon>
        <taxon>Neobodo</taxon>
    </lineage>
</organism>
<proteinExistence type="predicted"/>
<dbReference type="PROSITE" id="PS51352">
    <property type="entry name" value="THIOREDOXIN_2"/>
    <property type="match status" value="1"/>
</dbReference>
<dbReference type="CDD" id="cd02947">
    <property type="entry name" value="TRX_family"/>
    <property type="match status" value="1"/>
</dbReference>
<gene>
    <name evidence="3" type="ORF">NDES1114_LOCUS15929</name>
</gene>
<dbReference type="Gene3D" id="3.40.30.10">
    <property type="entry name" value="Glutaredoxin"/>
    <property type="match status" value="1"/>
</dbReference>
<sequence length="157" mass="17392">MAAAVRAITSSSELRPLIAKSTLTVVDAFADWCGPCKMIAPQVHELAMRKPHVVFCKFDVDQCQDLAMEYQIRAMPTFLLFKGGSVVDRLEGANLQQLCTLVDKHEVKEMPIPGDDALKAMRPKELLQLMAHHSISSLGLTEKPELIAALQKHRDGK</sequence>
<evidence type="ECO:0000259" key="2">
    <source>
        <dbReference type="PROSITE" id="PS51352"/>
    </source>
</evidence>
<dbReference type="InterPro" id="IPR036249">
    <property type="entry name" value="Thioredoxin-like_sf"/>
</dbReference>
<name>A0A7S1LZU1_NEODS</name>
<dbReference type="PRINTS" id="PR00421">
    <property type="entry name" value="THIOREDOXIN"/>
</dbReference>
<keyword evidence="1" id="KW-1015">Disulfide bond</keyword>
<evidence type="ECO:0000256" key="1">
    <source>
        <dbReference type="ARBA" id="ARBA00023157"/>
    </source>
</evidence>